<dbReference type="InterPro" id="IPR056748">
    <property type="entry name" value="VPS13-like_C"/>
</dbReference>
<dbReference type="EMBL" id="CAJOBB010031077">
    <property type="protein sequence ID" value="CAF4448138.1"/>
    <property type="molecule type" value="Genomic_DNA"/>
</dbReference>
<name>A0A820S454_9BILA</name>
<dbReference type="AlphaFoldDB" id="A0A820S454"/>
<protein>
    <recommendedName>
        <fullName evidence="1">Intermembrane lipid transfer protein VPS13-like C-terminal domain-containing protein</fullName>
    </recommendedName>
</protein>
<dbReference type="Pfam" id="PF25037">
    <property type="entry name" value="VPS13_C"/>
    <property type="match status" value="1"/>
</dbReference>
<accession>A0A820S454</accession>
<dbReference type="Proteomes" id="UP000663868">
    <property type="component" value="Unassembled WGS sequence"/>
</dbReference>
<feature type="domain" description="Intermembrane lipid transfer protein VPS13-like C-terminal" evidence="1">
    <location>
        <begin position="11"/>
        <end position="63"/>
    </location>
</feature>
<organism evidence="2 3">
    <name type="scientific">Adineta steineri</name>
    <dbReference type="NCBI Taxonomy" id="433720"/>
    <lineage>
        <taxon>Eukaryota</taxon>
        <taxon>Metazoa</taxon>
        <taxon>Spiralia</taxon>
        <taxon>Gnathifera</taxon>
        <taxon>Rotifera</taxon>
        <taxon>Eurotatoria</taxon>
        <taxon>Bdelloidea</taxon>
        <taxon>Adinetida</taxon>
        <taxon>Adinetidae</taxon>
        <taxon>Adineta</taxon>
    </lineage>
</organism>
<comment type="caution">
    <text evidence="2">The sequence shown here is derived from an EMBL/GenBank/DDBJ whole genome shotgun (WGS) entry which is preliminary data.</text>
</comment>
<gene>
    <name evidence="2" type="ORF">KXQ929_LOCUS53789</name>
</gene>
<feature type="non-terminal residue" evidence="2">
    <location>
        <position position="1"/>
    </location>
</feature>
<sequence length="72" mass="8718">HATHEIVMHRIRDPYHIGRDNIIRPSTAYRTKGLFIFNRLDIDRYIRSDKYIAHINCYENESGWFFATSKYI</sequence>
<evidence type="ECO:0000313" key="2">
    <source>
        <dbReference type="EMBL" id="CAF4448138.1"/>
    </source>
</evidence>
<proteinExistence type="predicted"/>
<reference evidence="2" key="1">
    <citation type="submission" date="2021-02" db="EMBL/GenBank/DDBJ databases">
        <authorList>
            <person name="Nowell W R."/>
        </authorList>
    </citation>
    <scope>NUCLEOTIDE SEQUENCE</scope>
</reference>
<evidence type="ECO:0000313" key="3">
    <source>
        <dbReference type="Proteomes" id="UP000663868"/>
    </source>
</evidence>
<evidence type="ECO:0000259" key="1">
    <source>
        <dbReference type="Pfam" id="PF25037"/>
    </source>
</evidence>